<comment type="function">
    <text evidence="1">Mediates high-affinity intracellular uptake of the rare oligo-element molybdenum.</text>
</comment>
<dbReference type="PANTHER" id="PTHR23516">
    <property type="entry name" value="SAM (S-ADENOSYL METHIONINE) TRANSPORTER"/>
    <property type="match status" value="1"/>
</dbReference>
<dbReference type="InParanoid" id="A0A2R5G7Y7"/>
<accession>A0A2R5G7Y7</accession>
<evidence type="ECO:0000256" key="6">
    <source>
        <dbReference type="ARBA" id="ARBA00022692"/>
    </source>
</evidence>
<feature type="transmembrane region" description="Helical" evidence="12">
    <location>
        <begin position="150"/>
        <end position="173"/>
    </location>
</feature>
<evidence type="ECO:0000313" key="14">
    <source>
        <dbReference type="Proteomes" id="UP000241890"/>
    </source>
</evidence>
<keyword evidence="5" id="KW-1003">Cell membrane</keyword>
<reference evidence="13 14" key="1">
    <citation type="submission" date="2017-12" db="EMBL/GenBank/DDBJ databases">
        <title>Sequencing, de novo assembly and annotation of complete genome of a new Thraustochytrid species, strain FCC1311.</title>
        <authorList>
            <person name="Sedici K."/>
            <person name="Godart F."/>
            <person name="Aiese Cigliano R."/>
            <person name="Sanseverino W."/>
            <person name="Barakat M."/>
            <person name="Ortet P."/>
            <person name="Marechal E."/>
            <person name="Cagnac O."/>
            <person name="Amato A."/>
        </authorList>
    </citation>
    <scope>NUCLEOTIDE SEQUENCE [LARGE SCALE GENOMIC DNA]</scope>
</reference>
<dbReference type="GO" id="GO:0006811">
    <property type="term" value="P:monoatomic ion transport"/>
    <property type="evidence" value="ECO:0007669"/>
    <property type="project" value="UniProtKB-KW"/>
</dbReference>
<dbReference type="InterPro" id="IPR036259">
    <property type="entry name" value="MFS_trans_sf"/>
</dbReference>
<evidence type="ECO:0000256" key="4">
    <source>
        <dbReference type="ARBA" id="ARBA00022448"/>
    </source>
</evidence>
<proteinExistence type="predicted"/>
<sequence>MQSTAPLLAPSEADCQICGDDECETDEYLHTSRLDALGTRSGVESPHLHVEANNEMLDILERRYLAVYALMVAGDWLQGPYIYALYETYGFTRHEIALLFVAGFVTAMIAGASCGALADRAGRRTLAVVYAIMYAGSCLTKHVNKFAWLLLGRVLGGMATSLLFSVFEAWIVCESTLHGANQKILSRILSHAMLVNSVVAILCGVLAAPLTHLWPLTPISPHLYVGGYLIVFDLAILVLVAGGALALATCMLGSQLVASKTVRMAPPTRLVLLCLIASLSLALGPFLLEFLPSKQQRIAQGVGFVIFEGCVGAYYPTMGALRSMEVTEVHRATIYSIFRIPLNAFVVLVLLSDVSVRMAFIYRTVDMINDRITTYPREAIAGIMCMEILGIYGAHQLLVLSGVQVPAEYALAFAMGRPLRRLRFPLELAAAGLLCRIEPALQRVRVTDAIAKAVPQRLRERWSSNDTLKASGEAVGKAIDGYGAAYFIGARYVGVGVVLTFYAAIMQGFDVTNFLAGYGFQNFGTVLGTWAAAVSMSAILYPLLSVTDE</sequence>
<dbReference type="EMBL" id="BEYU01000016">
    <property type="protein sequence ID" value="GBG25908.1"/>
    <property type="molecule type" value="Genomic_DNA"/>
</dbReference>
<evidence type="ECO:0000256" key="9">
    <source>
        <dbReference type="ARBA" id="ARBA00023136"/>
    </source>
</evidence>
<dbReference type="Proteomes" id="UP000241890">
    <property type="component" value="Unassembled WGS sequence"/>
</dbReference>
<keyword evidence="6 12" id="KW-0812">Transmembrane</keyword>
<evidence type="ECO:0000256" key="11">
    <source>
        <dbReference type="ARBA" id="ARBA00032555"/>
    </source>
</evidence>
<evidence type="ECO:0000256" key="5">
    <source>
        <dbReference type="ARBA" id="ARBA00022475"/>
    </source>
</evidence>
<evidence type="ECO:0000256" key="3">
    <source>
        <dbReference type="ARBA" id="ARBA00021242"/>
    </source>
</evidence>
<evidence type="ECO:0000256" key="2">
    <source>
        <dbReference type="ARBA" id="ARBA00004651"/>
    </source>
</evidence>
<feature type="transmembrane region" description="Helical" evidence="12">
    <location>
        <begin position="194"/>
        <end position="214"/>
    </location>
</feature>
<dbReference type="OrthoDB" id="426386at2759"/>
<keyword evidence="4" id="KW-0813">Transport</keyword>
<dbReference type="GO" id="GO:0015098">
    <property type="term" value="F:molybdate ion transmembrane transporter activity"/>
    <property type="evidence" value="ECO:0007669"/>
    <property type="project" value="InterPro"/>
</dbReference>
<keyword evidence="9 12" id="KW-0472">Membrane</keyword>
<comment type="subcellular location">
    <subcellularLocation>
        <location evidence="2">Cell membrane</location>
        <topology evidence="2">Multi-pass membrane protein</topology>
    </subcellularLocation>
</comment>
<keyword evidence="7 12" id="KW-1133">Transmembrane helix</keyword>
<dbReference type="Gene3D" id="1.20.1250.20">
    <property type="entry name" value="MFS general substrate transporter like domains"/>
    <property type="match status" value="1"/>
</dbReference>
<keyword evidence="14" id="KW-1185">Reference proteome</keyword>
<evidence type="ECO:0000313" key="13">
    <source>
        <dbReference type="EMBL" id="GBG25908.1"/>
    </source>
</evidence>
<evidence type="ECO:0000256" key="10">
    <source>
        <dbReference type="ARBA" id="ARBA00030646"/>
    </source>
</evidence>
<feature type="transmembrane region" description="Helical" evidence="12">
    <location>
        <begin position="96"/>
        <end position="118"/>
    </location>
</feature>
<feature type="transmembrane region" description="Helical" evidence="12">
    <location>
        <begin position="332"/>
        <end position="351"/>
    </location>
</feature>
<evidence type="ECO:0000256" key="12">
    <source>
        <dbReference type="SAM" id="Phobius"/>
    </source>
</evidence>
<dbReference type="Pfam" id="PF05631">
    <property type="entry name" value="MFS_5"/>
    <property type="match status" value="1"/>
</dbReference>
<evidence type="ECO:0000256" key="8">
    <source>
        <dbReference type="ARBA" id="ARBA00023065"/>
    </source>
</evidence>
<feature type="transmembrane region" description="Helical" evidence="12">
    <location>
        <begin position="270"/>
        <end position="288"/>
    </location>
</feature>
<dbReference type="GO" id="GO:0005886">
    <property type="term" value="C:plasma membrane"/>
    <property type="evidence" value="ECO:0007669"/>
    <property type="project" value="UniProtKB-SubCell"/>
</dbReference>
<feature type="transmembrane region" description="Helical" evidence="12">
    <location>
        <begin position="484"/>
        <end position="505"/>
    </location>
</feature>
<dbReference type="AlphaFoldDB" id="A0A2R5G7Y7"/>
<comment type="caution">
    <text evidence="13">The sequence shown here is derived from an EMBL/GenBank/DDBJ whole genome shotgun (WGS) entry which is preliminary data.</text>
</comment>
<protein>
    <recommendedName>
        <fullName evidence="3">Molybdate-anion transporter</fullName>
    </recommendedName>
    <alternativeName>
        <fullName evidence="10">Major facilitator superfamily domain-containing protein 5</fullName>
    </alternativeName>
    <alternativeName>
        <fullName evidence="11">Molybdate transporter 2 homolog</fullName>
    </alternativeName>
</protein>
<gene>
    <name evidence="13" type="ORF">FCC1311_021272</name>
</gene>
<dbReference type="SUPFAM" id="SSF103473">
    <property type="entry name" value="MFS general substrate transporter"/>
    <property type="match status" value="1"/>
</dbReference>
<organism evidence="13 14">
    <name type="scientific">Hondaea fermentalgiana</name>
    <dbReference type="NCBI Taxonomy" id="2315210"/>
    <lineage>
        <taxon>Eukaryota</taxon>
        <taxon>Sar</taxon>
        <taxon>Stramenopiles</taxon>
        <taxon>Bigyra</taxon>
        <taxon>Labyrinthulomycetes</taxon>
        <taxon>Thraustochytrida</taxon>
        <taxon>Thraustochytriidae</taxon>
        <taxon>Hondaea</taxon>
    </lineage>
</organism>
<name>A0A2R5G7Y7_9STRA</name>
<keyword evidence="8" id="KW-0406">Ion transport</keyword>
<feature type="transmembrane region" description="Helical" evidence="12">
    <location>
        <begin position="65"/>
        <end position="84"/>
    </location>
</feature>
<dbReference type="PANTHER" id="PTHR23516:SF1">
    <property type="entry name" value="MOLYBDATE-ANION TRANSPORTER"/>
    <property type="match status" value="1"/>
</dbReference>
<dbReference type="InterPro" id="IPR008509">
    <property type="entry name" value="MOT2/MFSD5"/>
</dbReference>
<feature type="transmembrane region" description="Helical" evidence="12">
    <location>
        <begin position="525"/>
        <end position="544"/>
    </location>
</feature>
<evidence type="ECO:0000256" key="1">
    <source>
        <dbReference type="ARBA" id="ARBA00003019"/>
    </source>
</evidence>
<feature type="transmembrane region" description="Helical" evidence="12">
    <location>
        <begin position="234"/>
        <end position="258"/>
    </location>
</feature>
<evidence type="ECO:0000256" key="7">
    <source>
        <dbReference type="ARBA" id="ARBA00022989"/>
    </source>
</evidence>